<dbReference type="Proteomes" id="UP000683000">
    <property type="component" value="Unassembled WGS sequence"/>
</dbReference>
<dbReference type="OrthoDB" id="2709652at2759"/>
<reference evidence="2" key="1">
    <citation type="submission" date="2021-03" db="EMBL/GenBank/DDBJ databases">
        <title>Evolutionary innovations through gain and loss of genes in the ectomycorrhizal Boletales.</title>
        <authorList>
            <person name="Wu G."/>
            <person name="Miyauchi S."/>
            <person name="Morin E."/>
            <person name="Yang Z.-L."/>
            <person name="Xu J."/>
            <person name="Martin F.M."/>
        </authorList>
    </citation>
    <scope>NUCLEOTIDE SEQUENCE</scope>
    <source>
        <strain evidence="2">BR01</strain>
    </source>
</reference>
<comment type="caution">
    <text evidence="2">The sequence shown here is derived from an EMBL/GenBank/DDBJ whole genome shotgun (WGS) entry which is preliminary data.</text>
</comment>
<dbReference type="EMBL" id="JAGFBS010000008">
    <property type="protein sequence ID" value="KAG6377847.1"/>
    <property type="molecule type" value="Genomic_DNA"/>
</dbReference>
<keyword evidence="3" id="KW-1185">Reference proteome</keyword>
<organism evidence="2 3">
    <name type="scientific">Boletus reticuloceps</name>
    <dbReference type="NCBI Taxonomy" id="495285"/>
    <lineage>
        <taxon>Eukaryota</taxon>
        <taxon>Fungi</taxon>
        <taxon>Dikarya</taxon>
        <taxon>Basidiomycota</taxon>
        <taxon>Agaricomycotina</taxon>
        <taxon>Agaricomycetes</taxon>
        <taxon>Agaricomycetidae</taxon>
        <taxon>Boletales</taxon>
        <taxon>Boletineae</taxon>
        <taxon>Boletaceae</taxon>
        <taxon>Boletoideae</taxon>
        <taxon>Boletus</taxon>
    </lineage>
</organism>
<sequence length="472" mass="53218">MFVSRSISAAPTLQRVTYQTYRIDTELNCLTGNVSLTNKLYLACLHALTSSGYGTDPLTGKSGTEEALGLLRSASCRSTIKFSVRDAELLRLIASLCPSHSLHRHKNMQVVHWLNLPVRSHNHRLYLAAKEIKRHVTNAKLFHDGWETKGLKKFPSHDDHLYGRSLLRAHHLLPSETSEQFSRGDGDATYHSRDLILSDSAEHRAFVAATAIFQWSVDPAGITMKDLVGLAESWKSPLTSSAVLSFTYQRSWLNPHFPAIWIKAYNALRETKKVQDRFKLLFSLSSMAYSSQDLSKFVPTLLAFAVHPEFRAENLPAHSEYDLSDGYRPTQPTVVQMVLACAREFYLSPESSMPARPGESSRALGNRRRKAYKARLDEEANYVADQVVEKWSPDIPAISIDFDAYDCTRLDSKIQDLSQSCSRNIQLRKHLTRVQGILRDLDPGSPAAALGRYSSYSPDHRRQYNPVTNSHI</sequence>
<accession>A0A8I2YUB2</accession>
<evidence type="ECO:0000256" key="1">
    <source>
        <dbReference type="SAM" id="MobiDB-lite"/>
    </source>
</evidence>
<gene>
    <name evidence="2" type="ORF">JVT61DRAFT_14628</name>
</gene>
<dbReference type="AlphaFoldDB" id="A0A8I2YUB2"/>
<proteinExistence type="predicted"/>
<protein>
    <submittedName>
        <fullName evidence="2">Uncharacterized protein</fullName>
    </submittedName>
</protein>
<evidence type="ECO:0000313" key="2">
    <source>
        <dbReference type="EMBL" id="KAG6377847.1"/>
    </source>
</evidence>
<name>A0A8I2YUB2_9AGAM</name>
<feature type="region of interest" description="Disordered" evidence="1">
    <location>
        <begin position="449"/>
        <end position="472"/>
    </location>
</feature>
<evidence type="ECO:0000313" key="3">
    <source>
        <dbReference type="Proteomes" id="UP000683000"/>
    </source>
</evidence>